<dbReference type="Proteomes" id="UP000199032">
    <property type="component" value="Unassembled WGS sequence"/>
</dbReference>
<reference evidence="2 3" key="1">
    <citation type="submission" date="2015-10" db="EMBL/GenBank/DDBJ databases">
        <authorList>
            <person name="Gilbert D.G."/>
        </authorList>
    </citation>
    <scope>NUCLEOTIDE SEQUENCE [LARGE SCALE GENOMIC DNA]</scope>
    <source>
        <strain evidence="2">COMA1</strain>
    </source>
</reference>
<accession>A0A0S4LM84</accession>
<dbReference type="InterPro" id="IPR021812">
    <property type="entry name" value="DUF3391"/>
</dbReference>
<dbReference type="AlphaFoldDB" id="A0A0S4LM84"/>
<proteinExistence type="predicted"/>
<dbReference type="GO" id="GO:0016787">
    <property type="term" value="F:hydrolase activity"/>
    <property type="evidence" value="ECO:0007669"/>
    <property type="project" value="UniProtKB-KW"/>
</dbReference>
<organism evidence="2 3">
    <name type="scientific">Candidatus Nitrospira nitrosa</name>
    <dbReference type="NCBI Taxonomy" id="1742972"/>
    <lineage>
        <taxon>Bacteria</taxon>
        <taxon>Pseudomonadati</taxon>
        <taxon>Nitrospirota</taxon>
        <taxon>Nitrospiria</taxon>
        <taxon>Nitrospirales</taxon>
        <taxon>Nitrospiraceae</taxon>
        <taxon>Nitrospira</taxon>
    </lineage>
</organism>
<dbReference type="PANTHER" id="PTHR43155:SF2">
    <property type="entry name" value="CYCLIC DI-GMP PHOSPHODIESTERASE PA4108"/>
    <property type="match status" value="1"/>
</dbReference>
<dbReference type="SUPFAM" id="SSF109604">
    <property type="entry name" value="HD-domain/PDEase-like"/>
    <property type="match status" value="1"/>
</dbReference>
<dbReference type="Pfam" id="PF11871">
    <property type="entry name" value="DUF3391"/>
    <property type="match status" value="1"/>
</dbReference>
<evidence type="ECO:0000259" key="1">
    <source>
        <dbReference type="PROSITE" id="PS51832"/>
    </source>
</evidence>
<dbReference type="RefSeq" id="WP_090750128.1">
    <property type="nucleotide sequence ID" value="NZ_CZQA01000010.1"/>
</dbReference>
<dbReference type="STRING" id="1742972.COMA1_40173"/>
<dbReference type="Pfam" id="PF13487">
    <property type="entry name" value="HD_5"/>
    <property type="match status" value="1"/>
</dbReference>
<dbReference type="InterPro" id="IPR003607">
    <property type="entry name" value="HD/PDEase_dom"/>
</dbReference>
<dbReference type="Gene3D" id="1.10.3210.10">
    <property type="entry name" value="Hypothetical protein af1432"/>
    <property type="match status" value="1"/>
</dbReference>
<dbReference type="PANTHER" id="PTHR43155">
    <property type="entry name" value="CYCLIC DI-GMP PHOSPHODIESTERASE PA4108-RELATED"/>
    <property type="match status" value="1"/>
</dbReference>
<name>A0A0S4LM84_9BACT</name>
<feature type="domain" description="HD-GYP" evidence="1">
    <location>
        <begin position="155"/>
        <end position="352"/>
    </location>
</feature>
<evidence type="ECO:0000313" key="3">
    <source>
        <dbReference type="Proteomes" id="UP000199032"/>
    </source>
</evidence>
<evidence type="ECO:0000313" key="2">
    <source>
        <dbReference type="EMBL" id="CUS37640.1"/>
    </source>
</evidence>
<dbReference type="EMBL" id="CZQA01000010">
    <property type="protein sequence ID" value="CUS37640.1"/>
    <property type="molecule type" value="Genomic_DNA"/>
</dbReference>
<dbReference type="PROSITE" id="PS51832">
    <property type="entry name" value="HD_GYP"/>
    <property type="match status" value="1"/>
</dbReference>
<dbReference type="InterPro" id="IPR037522">
    <property type="entry name" value="HD_GYP_dom"/>
</dbReference>
<keyword evidence="3" id="KW-1185">Reference proteome</keyword>
<gene>
    <name evidence="2" type="ORF">COMA1_40173</name>
</gene>
<protein>
    <submittedName>
        <fullName evidence="2">Putative Metal dependent phosphohydrolase</fullName>
    </submittedName>
</protein>
<keyword evidence="2" id="KW-0378">Hydrolase</keyword>
<dbReference type="CDD" id="cd00077">
    <property type="entry name" value="HDc"/>
    <property type="match status" value="1"/>
</dbReference>
<sequence length="427" mass="47064">MPWLPLDPVLLRLGLYIKIDHGWMEHPFVRNVFTVSSPTEIAIIRKHRLTKLLYDPELSHADVVEAITNPSGPVREFEIDAETAQDAEADEASILKEKHRQIQSALDHRKAIEENFRSYTDSTNEVSVMMAMANAGQADMLRSAEKILSSMTGVVGQGEVAISLVCAESRPEPGQELAMQSLNVSALATMTAKTLGLSPEEIAHAAMGGLFHNIGMGRVPLAVRVKSEEDLSPTETKLLRMYPQLGKEILEAIEGVAPEVVEIVYQHREYLDGTGFPKRLINGDIAKTARLVGTVVEYNLLSSDQRSASYMGPAKALSYVYTKLKNKFGPDVVEPFIATVTVFPPGSFVELNDGSFGLVLKSNPQERLRPVIMLYERHASHDQPAIIDLARERSISIEKALDPKGLPDRVKDALLTTKLKGYVITGK</sequence>
<dbReference type="OrthoDB" id="9763857at2"/>